<dbReference type="Proteomes" id="UP001596395">
    <property type="component" value="Unassembled WGS sequence"/>
</dbReference>
<keyword evidence="2" id="KW-1185">Reference proteome</keyword>
<dbReference type="EMBL" id="JBHSXN010000006">
    <property type="protein sequence ID" value="MFC6955389.1"/>
    <property type="molecule type" value="Genomic_DNA"/>
</dbReference>
<dbReference type="RefSeq" id="WP_336352315.1">
    <property type="nucleotide sequence ID" value="NZ_JAZAQL010000006.1"/>
</dbReference>
<accession>A0ABD5VPE0</accession>
<evidence type="ECO:0000313" key="1">
    <source>
        <dbReference type="EMBL" id="MFC6955389.1"/>
    </source>
</evidence>
<evidence type="ECO:0000313" key="2">
    <source>
        <dbReference type="Proteomes" id="UP001596395"/>
    </source>
</evidence>
<reference evidence="1 2" key="1">
    <citation type="journal article" date="2019" name="Int. J. Syst. Evol. Microbiol.">
        <title>The Global Catalogue of Microorganisms (GCM) 10K type strain sequencing project: providing services to taxonomists for standard genome sequencing and annotation.</title>
        <authorList>
            <consortium name="The Broad Institute Genomics Platform"/>
            <consortium name="The Broad Institute Genome Sequencing Center for Infectious Disease"/>
            <person name="Wu L."/>
            <person name="Ma J."/>
        </authorList>
    </citation>
    <scope>NUCLEOTIDE SEQUENCE [LARGE SCALE GENOMIC DNA]</scope>
    <source>
        <strain evidence="1 2">GX26</strain>
    </source>
</reference>
<gene>
    <name evidence="1" type="ORF">ACFQGB_21205</name>
</gene>
<organism evidence="1 2">
    <name type="scientific">Halorubellus litoreus</name>
    <dbReference type="NCBI Taxonomy" id="755308"/>
    <lineage>
        <taxon>Archaea</taxon>
        <taxon>Methanobacteriati</taxon>
        <taxon>Methanobacteriota</taxon>
        <taxon>Stenosarchaea group</taxon>
        <taxon>Halobacteria</taxon>
        <taxon>Halobacteriales</taxon>
        <taxon>Halorubellaceae</taxon>
        <taxon>Halorubellus</taxon>
    </lineage>
</organism>
<protein>
    <submittedName>
        <fullName evidence="1">Uncharacterized protein</fullName>
    </submittedName>
</protein>
<comment type="caution">
    <text evidence="1">The sequence shown here is derived from an EMBL/GenBank/DDBJ whole genome shotgun (WGS) entry which is preliminary data.</text>
</comment>
<sequence>MTSLSRNDQDAQIPNVSRRFGESATNHVVRMLDEGLPDDDPSILTVGFRQTDSAMGSLETVTALIGSLRERGIKVTGYDTNTATETLGNTDAAPTKCYDAIIVFSPLDAAEDVSVTDLVSEDGTEQYVVDLTGTVEPEAVANDDAVYITDQVL</sequence>
<proteinExistence type="predicted"/>
<dbReference type="AlphaFoldDB" id="A0ABD5VPE0"/>
<name>A0ABD5VPE0_9EURY</name>